<organism evidence="2 3">
    <name type="scientific">Segatella copri</name>
    <dbReference type="NCBI Taxonomy" id="165179"/>
    <lineage>
        <taxon>Bacteria</taxon>
        <taxon>Pseudomonadati</taxon>
        <taxon>Bacteroidota</taxon>
        <taxon>Bacteroidia</taxon>
        <taxon>Bacteroidales</taxon>
        <taxon>Prevotellaceae</taxon>
        <taxon>Segatella</taxon>
    </lineage>
</organism>
<reference evidence="2 3" key="1">
    <citation type="submission" date="2018-08" db="EMBL/GenBank/DDBJ databases">
        <title>A genome reference for cultivated species of the human gut microbiota.</title>
        <authorList>
            <person name="Zou Y."/>
            <person name="Xue W."/>
            <person name="Luo G."/>
        </authorList>
    </citation>
    <scope>NUCLEOTIDE SEQUENCE [LARGE SCALE GENOMIC DNA]</scope>
    <source>
        <strain evidence="2 3">AM42-23AC</strain>
    </source>
</reference>
<dbReference type="Proteomes" id="UP000284990">
    <property type="component" value="Unassembled WGS sequence"/>
</dbReference>
<dbReference type="AlphaFoldDB" id="A0AA92WH37"/>
<gene>
    <name evidence="2" type="ORF">DW916_16135</name>
</gene>
<feature type="domain" description="DUF4325" evidence="1">
    <location>
        <begin position="19"/>
        <end position="80"/>
    </location>
</feature>
<name>A0AA92WH37_9BACT</name>
<evidence type="ECO:0000313" key="2">
    <source>
        <dbReference type="EMBL" id="RHA82179.1"/>
    </source>
</evidence>
<evidence type="ECO:0000313" key="3">
    <source>
        <dbReference type="Proteomes" id="UP000284990"/>
    </source>
</evidence>
<accession>A0AA92WH37</accession>
<dbReference type="InterPro" id="IPR025474">
    <property type="entry name" value="DUF4325"/>
</dbReference>
<proteinExistence type="predicted"/>
<comment type="caution">
    <text evidence="2">The sequence shown here is derived from an EMBL/GenBank/DDBJ whole genome shotgun (WGS) entry which is preliminary data.</text>
</comment>
<protein>
    <submittedName>
        <fullName evidence="2">DUF4325 domain-containing protein</fullName>
    </submittedName>
</protein>
<sequence>MKSLSLQPYSPIISDKTIGERIYNEILGLDPKENMVEIDMAGIISMTTYCAKQIFGKLYKELGPNLFEKNIIFKKVSTDVLLIIKMGIKNAVLQQV</sequence>
<evidence type="ECO:0000259" key="1">
    <source>
        <dbReference type="Pfam" id="PF14213"/>
    </source>
</evidence>
<dbReference type="EMBL" id="QSFW01000053">
    <property type="protein sequence ID" value="RHA82179.1"/>
    <property type="molecule type" value="Genomic_DNA"/>
</dbReference>
<dbReference type="RefSeq" id="WP_118192303.1">
    <property type="nucleotide sequence ID" value="NZ_QSFW01000053.1"/>
</dbReference>
<dbReference type="Pfam" id="PF14213">
    <property type="entry name" value="DUF4325"/>
    <property type="match status" value="1"/>
</dbReference>